<organism evidence="2 3">
    <name type="scientific">Colocasia esculenta</name>
    <name type="common">Wild taro</name>
    <name type="synonym">Arum esculentum</name>
    <dbReference type="NCBI Taxonomy" id="4460"/>
    <lineage>
        <taxon>Eukaryota</taxon>
        <taxon>Viridiplantae</taxon>
        <taxon>Streptophyta</taxon>
        <taxon>Embryophyta</taxon>
        <taxon>Tracheophyta</taxon>
        <taxon>Spermatophyta</taxon>
        <taxon>Magnoliopsida</taxon>
        <taxon>Liliopsida</taxon>
        <taxon>Araceae</taxon>
        <taxon>Aroideae</taxon>
        <taxon>Colocasieae</taxon>
        <taxon>Colocasia</taxon>
    </lineage>
</organism>
<feature type="region of interest" description="Disordered" evidence="1">
    <location>
        <begin position="33"/>
        <end position="168"/>
    </location>
</feature>
<proteinExistence type="predicted"/>
<reference evidence="2" key="1">
    <citation type="submission" date="2017-07" db="EMBL/GenBank/DDBJ databases">
        <title>Taro Niue Genome Assembly and Annotation.</title>
        <authorList>
            <person name="Atibalentja N."/>
            <person name="Keating K."/>
            <person name="Fields C.J."/>
        </authorList>
    </citation>
    <scope>NUCLEOTIDE SEQUENCE</scope>
    <source>
        <strain evidence="2">Niue_2</strain>
        <tissue evidence="2">Leaf</tissue>
    </source>
</reference>
<evidence type="ECO:0000313" key="2">
    <source>
        <dbReference type="EMBL" id="MQL80397.1"/>
    </source>
</evidence>
<feature type="compositionally biased region" description="Basic residues" evidence="1">
    <location>
        <begin position="60"/>
        <end position="75"/>
    </location>
</feature>
<comment type="caution">
    <text evidence="2">The sequence shown here is derived from an EMBL/GenBank/DDBJ whole genome shotgun (WGS) entry which is preliminary data.</text>
</comment>
<evidence type="ECO:0000256" key="1">
    <source>
        <dbReference type="SAM" id="MobiDB-lite"/>
    </source>
</evidence>
<keyword evidence="3" id="KW-1185">Reference proteome</keyword>
<dbReference type="AlphaFoldDB" id="A0A843UDX6"/>
<feature type="compositionally biased region" description="Low complexity" evidence="1">
    <location>
        <begin position="42"/>
        <end position="53"/>
    </location>
</feature>
<accession>A0A843UDX6</accession>
<feature type="compositionally biased region" description="Basic and acidic residues" evidence="1">
    <location>
        <begin position="76"/>
        <end position="91"/>
    </location>
</feature>
<dbReference type="Proteomes" id="UP000652761">
    <property type="component" value="Unassembled WGS sequence"/>
</dbReference>
<protein>
    <submittedName>
        <fullName evidence="2">Uncharacterized protein</fullName>
    </submittedName>
</protein>
<sequence length="191" mass="21743">MDRYLYRSRSVKQASIKQALKGVEATAKVAKGAIEGGEESSRLSSSQLALRRSTTQLDLKRKKDKGKIKTKSHKERRTDEPRRKSQDHLEDSPEETSVGEPFSEAPPLPPHLARFYEAEEKHYHRRRKMLKKGREVRSNDSTQSPDDDDDDSVVVDTGATEEHQEELQEPVASLLISATSFSFYQLYTNPI</sequence>
<evidence type="ECO:0000313" key="3">
    <source>
        <dbReference type="Proteomes" id="UP000652761"/>
    </source>
</evidence>
<gene>
    <name evidence="2" type="ORF">Taro_012841</name>
</gene>
<name>A0A843UDX6_COLES</name>
<dbReference type="EMBL" id="NMUH01000505">
    <property type="protein sequence ID" value="MQL80397.1"/>
    <property type="molecule type" value="Genomic_DNA"/>
</dbReference>